<dbReference type="Proteomes" id="UP000176740">
    <property type="component" value="Unassembled WGS sequence"/>
</dbReference>
<evidence type="ECO:0000313" key="1">
    <source>
        <dbReference type="EMBL" id="OGD98661.1"/>
    </source>
</evidence>
<name>A0A1F5H3I2_9BACT</name>
<proteinExistence type="predicted"/>
<organism evidence="1 2">
    <name type="scientific">Candidatus Curtissbacteria bacterium RIFCSPLOWO2_01_FULL_38_11b</name>
    <dbReference type="NCBI Taxonomy" id="1797725"/>
    <lineage>
        <taxon>Bacteria</taxon>
        <taxon>Candidatus Curtissiibacteriota</taxon>
    </lineage>
</organism>
<protein>
    <submittedName>
        <fullName evidence="1">Uncharacterized protein</fullName>
    </submittedName>
</protein>
<accession>A0A1F5H3I2</accession>
<sequence>MLSKYAICLFTLILLFILPSKIFAQNADFNISVQSEKGVISDFTFTISQPTGPETLSNIELVIPSGWEIKNGSELTEAEIIGKGNLNFVLNGVARQIPVIIINSQNTQGHKAYWKIVFGDQSSPFVTIDSFIDGDIDKGHQWTMERKFLFNIEPPITFDLAVNASYITKPAFSGTSVFEVIINFVGGISKIIQKSLALI</sequence>
<comment type="caution">
    <text evidence="1">The sequence shown here is derived from an EMBL/GenBank/DDBJ whole genome shotgun (WGS) entry which is preliminary data.</text>
</comment>
<gene>
    <name evidence="1" type="ORF">A3A49_01485</name>
</gene>
<evidence type="ECO:0000313" key="2">
    <source>
        <dbReference type="Proteomes" id="UP000176740"/>
    </source>
</evidence>
<reference evidence="1 2" key="1">
    <citation type="journal article" date="2016" name="Nat. Commun.">
        <title>Thousands of microbial genomes shed light on interconnected biogeochemical processes in an aquifer system.</title>
        <authorList>
            <person name="Anantharaman K."/>
            <person name="Brown C.T."/>
            <person name="Hug L.A."/>
            <person name="Sharon I."/>
            <person name="Castelle C.J."/>
            <person name="Probst A.J."/>
            <person name="Thomas B.C."/>
            <person name="Singh A."/>
            <person name="Wilkins M.J."/>
            <person name="Karaoz U."/>
            <person name="Brodie E.L."/>
            <person name="Williams K.H."/>
            <person name="Hubbard S.S."/>
            <person name="Banfield J.F."/>
        </authorList>
    </citation>
    <scope>NUCLEOTIDE SEQUENCE [LARGE SCALE GENOMIC DNA]</scope>
</reference>
<dbReference type="EMBL" id="MFBO01000006">
    <property type="protein sequence ID" value="OGD98661.1"/>
    <property type="molecule type" value="Genomic_DNA"/>
</dbReference>
<dbReference type="AlphaFoldDB" id="A0A1F5H3I2"/>